<dbReference type="SUPFAM" id="SSF58104">
    <property type="entry name" value="Methyl-accepting chemotaxis protein (MCP) signaling domain"/>
    <property type="match status" value="1"/>
</dbReference>
<dbReference type="KEGG" id="saqi:AXG55_05080"/>
<evidence type="ECO:0000256" key="1">
    <source>
        <dbReference type="ARBA" id="ARBA00022500"/>
    </source>
</evidence>
<dbReference type="GO" id="GO:0006935">
    <property type="term" value="P:chemotaxis"/>
    <property type="evidence" value="ECO:0007669"/>
    <property type="project" value="UniProtKB-KW"/>
</dbReference>
<feature type="transmembrane region" description="Helical" evidence="4">
    <location>
        <begin position="189"/>
        <end position="212"/>
    </location>
</feature>
<comment type="similarity">
    <text evidence="2">Belongs to the methyl-accepting chemotaxis (MCP) protein family.</text>
</comment>
<dbReference type="AlphaFoldDB" id="A0A1L4CZD0"/>
<keyword evidence="7" id="KW-1185">Reference proteome</keyword>
<keyword evidence="4" id="KW-1133">Transmembrane helix</keyword>
<feature type="domain" description="Methyl-accepting transducer" evidence="5">
    <location>
        <begin position="229"/>
        <end position="479"/>
    </location>
</feature>
<evidence type="ECO:0000256" key="3">
    <source>
        <dbReference type="PROSITE-ProRule" id="PRU00284"/>
    </source>
</evidence>
<dbReference type="STRING" id="1915309.AXG55_05080"/>
<evidence type="ECO:0000259" key="5">
    <source>
        <dbReference type="PROSITE" id="PS50111"/>
    </source>
</evidence>
<dbReference type="PROSITE" id="PS50111">
    <property type="entry name" value="CHEMOTAXIS_TRANSDUC_2"/>
    <property type="match status" value="1"/>
</dbReference>
<dbReference type="EMBL" id="CP017834">
    <property type="protein sequence ID" value="APJ03309.1"/>
    <property type="molecule type" value="Genomic_DNA"/>
</dbReference>
<evidence type="ECO:0000313" key="7">
    <source>
        <dbReference type="Proteomes" id="UP000184731"/>
    </source>
</evidence>
<sequence>MGNRSLAFKLNTSAIILLILVFGVSLYSSYMINKTQTYADDTGRNWLPSIAAVGQLNRDLASAPRRLSIYTLDWSFNSSTEEKNKNAKTLDEYIETLDKHIKDYNPLISGPEEQTYYDKCLKSWEVLKKKMIENKALAETGKGPESFAMYHDETLPLVLELGNNLIALSDFNYNGGIESTKQGAYLTNLTNVTMSSTIISSIIIVLFIFQIIRKSTGLIEKAINNLKNQSISTNKIANDLKKGSQSLADSVSEQASSVHETTAAINEISSMVNRTAENARESTEVAKGASDKTELGQKTMNNLVNAMETIQESNTQLQNIAVIISQINTKTAVINEIVSKTELLSLNASIESARAGEYGKGFAVVAEEVGNLAKISGKSASEIQELITSSQEQVNKILGLTKERVDEGKKVTAEAQESFLKISEDISTMASVIQQISDATKEQEIGVKQISTAMSQIDKATQKSQTAVSSTAESASSLVEQADKLDKTAKDISVLVLGNSN</sequence>
<dbReference type="SMART" id="SM00283">
    <property type="entry name" value="MA"/>
    <property type="match status" value="1"/>
</dbReference>
<dbReference type="PRINTS" id="PR00260">
    <property type="entry name" value="CHEMTRNSDUCR"/>
</dbReference>
<keyword evidence="1" id="KW-0145">Chemotaxis</keyword>
<dbReference type="Gene3D" id="1.10.287.950">
    <property type="entry name" value="Methyl-accepting chemotaxis protein"/>
    <property type="match status" value="1"/>
</dbReference>
<keyword evidence="4" id="KW-0812">Transmembrane</keyword>
<dbReference type="RefSeq" id="WP_148697040.1">
    <property type="nucleotide sequence ID" value="NZ_CP017834.1"/>
</dbReference>
<accession>A0A1L4CZD0</accession>
<evidence type="ECO:0000313" key="6">
    <source>
        <dbReference type="EMBL" id="APJ03309.1"/>
    </source>
</evidence>
<feature type="transmembrane region" description="Helical" evidence="4">
    <location>
        <begin position="6"/>
        <end position="27"/>
    </location>
</feature>
<dbReference type="InterPro" id="IPR004090">
    <property type="entry name" value="Chemotax_Me-accpt_rcpt"/>
</dbReference>
<dbReference type="GO" id="GO:0007165">
    <property type="term" value="P:signal transduction"/>
    <property type="evidence" value="ECO:0007669"/>
    <property type="project" value="UniProtKB-KW"/>
</dbReference>
<dbReference type="InterPro" id="IPR004089">
    <property type="entry name" value="MCPsignal_dom"/>
</dbReference>
<organism evidence="6 7">
    <name type="scientific">Silvanigrella aquatica</name>
    <dbReference type="NCBI Taxonomy" id="1915309"/>
    <lineage>
        <taxon>Bacteria</taxon>
        <taxon>Pseudomonadati</taxon>
        <taxon>Bdellovibrionota</taxon>
        <taxon>Oligoflexia</taxon>
        <taxon>Silvanigrellales</taxon>
        <taxon>Silvanigrellaceae</taxon>
        <taxon>Silvanigrella</taxon>
    </lineage>
</organism>
<proteinExistence type="inferred from homology"/>
<evidence type="ECO:0000256" key="4">
    <source>
        <dbReference type="SAM" id="Phobius"/>
    </source>
</evidence>
<dbReference type="GO" id="GO:0004888">
    <property type="term" value="F:transmembrane signaling receptor activity"/>
    <property type="evidence" value="ECO:0007669"/>
    <property type="project" value="InterPro"/>
</dbReference>
<dbReference type="PANTHER" id="PTHR43531:SF11">
    <property type="entry name" value="METHYL-ACCEPTING CHEMOTAXIS PROTEIN 3"/>
    <property type="match status" value="1"/>
</dbReference>
<dbReference type="Proteomes" id="UP000184731">
    <property type="component" value="Chromosome"/>
</dbReference>
<dbReference type="PANTHER" id="PTHR43531">
    <property type="entry name" value="PROTEIN ICFG"/>
    <property type="match status" value="1"/>
</dbReference>
<dbReference type="GO" id="GO:0005886">
    <property type="term" value="C:plasma membrane"/>
    <property type="evidence" value="ECO:0007669"/>
    <property type="project" value="TreeGrafter"/>
</dbReference>
<keyword evidence="3" id="KW-0807">Transducer</keyword>
<name>A0A1L4CZD0_9BACT</name>
<dbReference type="OrthoDB" id="5292010at2"/>
<keyword evidence="4" id="KW-0472">Membrane</keyword>
<gene>
    <name evidence="6" type="ORF">AXG55_05080</name>
</gene>
<protein>
    <recommendedName>
        <fullName evidence="5">Methyl-accepting transducer domain-containing protein</fullName>
    </recommendedName>
</protein>
<dbReference type="Pfam" id="PF12729">
    <property type="entry name" value="4HB_MCP_1"/>
    <property type="match status" value="1"/>
</dbReference>
<dbReference type="Pfam" id="PF00015">
    <property type="entry name" value="MCPsignal"/>
    <property type="match status" value="1"/>
</dbReference>
<reference evidence="6 7" key="1">
    <citation type="submission" date="2016-10" db="EMBL/GenBank/DDBJ databases">
        <title>Silvanigrella aquatica sp. nov., isolated from a freshwater lake located in the Black Forest, Germany, description of Silvanigrellaceae fam. nov., Silvanigrellales ord. nov., reclassification of the order Bdellovibrionales in the class Oligoflexia, reclassification of the families Bacteriovoracaceae and Halobacteriovoraceae in the new order Bacteriovoracales ord. nov., and reclassification of the family Pseudobacteriovoracaceae in the order Oligoflexiales.</title>
        <authorList>
            <person name="Hahn M.W."/>
            <person name="Schmidt J."/>
            <person name="Koll U."/>
            <person name="Rohde M."/>
            <person name="Verbag S."/>
            <person name="Pitt A."/>
            <person name="Nakai R."/>
            <person name="Naganuma T."/>
            <person name="Lang E."/>
        </authorList>
    </citation>
    <scope>NUCLEOTIDE SEQUENCE [LARGE SCALE GENOMIC DNA]</scope>
    <source>
        <strain evidence="6 7">MWH-Nonnen-W8red</strain>
    </source>
</reference>
<dbReference type="InterPro" id="IPR051310">
    <property type="entry name" value="MCP_chemotaxis"/>
</dbReference>
<evidence type="ECO:0000256" key="2">
    <source>
        <dbReference type="ARBA" id="ARBA00029447"/>
    </source>
</evidence>
<dbReference type="InterPro" id="IPR024478">
    <property type="entry name" value="HlyB_4HB_MCP"/>
</dbReference>